<evidence type="ECO:0000313" key="2">
    <source>
        <dbReference type="Proteomes" id="UP000603457"/>
    </source>
</evidence>
<reference evidence="1 2" key="1">
    <citation type="journal article" date="2020" name="ISME J.">
        <title>Comparative genomics reveals insights into cyanobacterial evolution and habitat adaptation.</title>
        <authorList>
            <person name="Chen M.Y."/>
            <person name="Teng W.K."/>
            <person name="Zhao L."/>
            <person name="Hu C.X."/>
            <person name="Zhou Y.K."/>
            <person name="Han B.P."/>
            <person name="Song L.R."/>
            <person name="Shu W.S."/>
        </authorList>
    </citation>
    <scope>NUCLEOTIDE SEQUENCE [LARGE SCALE GENOMIC DNA]</scope>
    <source>
        <strain evidence="1 2">FACHB-130</strain>
    </source>
</reference>
<name>A0ABR8G078_9NOSO</name>
<gene>
    <name evidence="1" type="ORF">H6G74_20110</name>
</gene>
<accession>A0ABR8G078</accession>
<dbReference type="EMBL" id="JACJTB010000030">
    <property type="protein sequence ID" value="MBD2596618.1"/>
    <property type="molecule type" value="Genomic_DNA"/>
</dbReference>
<evidence type="ECO:0000313" key="1">
    <source>
        <dbReference type="EMBL" id="MBD2596618.1"/>
    </source>
</evidence>
<dbReference type="RefSeq" id="WP_190969342.1">
    <property type="nucleotide sequence ID" value="NZ_JACJTB010000030.1"/>
</dbReference>
<organism evidence="1 2">
    <name type="scientific">Nostoc spongiaeforme FACHB-130</name>
    <dbReference type="NCBI Taxonomy" id="1357510"/>
    <lineage>
        <taxon>Bacteria</taxon>
        <taxon>Bacillati</taxon>
        <taxon>Cyanobacteriota</taxon>
        <taxon>Cyanophyceae</taxon>
        <taxon>Nostocales</taxon>
        <taxon>Nostocaceae</taxon>
        <taxon>Nostoc</taxon>
    </lineage>
</organism>
<keyword evidence="2" id="KW-1185">Reference proteome</keyword>
<dbReference type="Proteomes" id="UP000603457">
    <property type="component" value="Unassembled WGS sequence"/>
</dbReference>
<sequence>MVNKKHPEDFVRGVEAFASPAQCLNDVVQAWTEYLKITEEEKTKRCEIEAWEKVTLAEIKEKRDFLIGYLEHSFDERADNFHSLFQVVDQAISSGNNQQLGLALNAVVELAKSSPFKNLTDLSTVKAALDDPDHVWEF</sequence>
<comment type="caution">
    <text evidence="1">The sequence shown here is derived from an EMBL/GenBank/DDBJ whole genome shotgun (WGS) entry which is preliminary data.</text>
</comment>
<protein>
    <submittedName>
        <fullName evidence="1">Uncharacterized protein</fullName>
    </submittedName>
</protein>
<proteinExistence type="predicted"/>